<accession>A0ACB8QX65</accession>
<organism evidence="1 2">
    <name type="scientific">Vararia minispora EC-137</name>
    <dbReference type="NCBI Taxonomy" id="1314806"/>
    <lineage>
        <taxon>Eukaryota</taxon>
        <taxon>Fungi</taxon>
        <taxon>Dikarya</taxon>
        <taxon>Basidiomycota</taxon>
        <taxon>Agaricomycotina</taxon>
        <taxon>Agaricomycetes</taxon>
        <taxon>Russulales</taxon>
        <taxon>Lachnocladiaceae</taxon>
        <taxon>Vararia</taxon>
    </lineage>
</organism>
<dbReference type="EMBL" id="MU273474">
    <property type="protein sequence ID" value="KAI0036242.1"/>
    <property type="molecule type" value="Genomic_DNA"/>
</dbReference>
<protein>
    <submittedName>
        <fullName evidence="1">Uncharacterized protein</fullName>
    </submittedName>
</protein>
<evidence type="ECO:0000313" key="2">
    <source>
        <dbReference type="Proteomes" id="UP000814128"/>
    </source>
</evidence>
<sequence>AGLGILRTLLADEAVTHVTVLARRPFPSWVVLPGGTPAKSPKDSPMHPKLSTSVLSSFHTYPSDVLKEHEACIWALGKSQRGMTEGDYTEMTVGFVDSFLEAAKEIGVGSKEKPFRFIFISGRHADSAEKSSLLFARVKGKAENHLIKHAEQSNGAFETTILRPGGFFPSRAYPADARNTRSTFERTLSTALGPLLPSSWVITVEQIGVFSLEAVKGTWNGTGKTVFENAEMKRMVDELGKR</sequence>
<dbReference type="Proteomes" id="UP000814128">
    <property type="component" value="Unassembled WGS sequence"/>
</dbReference>
<comment type="caution">
    <text evidence="1">The sequence shown here is derived from an EMBL/GenBank/DDBJ whole genome shotgun (WGS) entry which is preliminary data.</text>
</comment>
<gene>
    <name evidence="1" type="ORF">K488DRAFT_41616</name>
</gene>
<proteinExistence type="predicted"/>
<feature type="non-terminal residue" evidence="1">
    <location>
        <position position="1"/>
    </location>
</feature>
<keyword evidence="2" id="KW-1185">Reference proteome</keyword>
<evidence type="ECO:0000313" key="1">
    <source>
        <dbReference type="EMBL" id="KAI0036242.1"/>
    </source>
</evidence>
<name>A0ACB8QX65_9AGAM</name>
<reference evidence="1" key="1">
    <citation type="submission" date="2021-02" db="EMBL/GenBank/DDBJ databases">
        <authorList>
            <consortium name="DOE Joint Genome Institute"/>
            <person name="Ahrendt S."/>
            <person name="Looney B.P."/>
            <person name="Miyauchi S."/>
            <person name="Morin E."/>
            <person name="Drula E."/>
            <person name="Courty P.E."/>
            <person name="Chicoki N."/>
            <person name="Fauchery L."/>
            <person name="Kohler A."/>
            <person name="Kuo A."/>
            <person name="Labutti K."/>
            <person name="Pangilinan J."/>
            <person name="Lipzen A."/>
            <person name="Riley R."/>
            <person name="Andreopoulos W."/>
            <person name="He G."/>
            <person name="Johnson J."/>
            <person name="Barry K.W."/>
            <person name="Grigoriev I.V."/>
            <person name="Nagy L."/>
            <person name="Hibbett D."/>
            <person name="Henrissat B."/>
            <person name="Matheny P.B."/>
            <person name="Labbe J."/>
            <person name="Martin F."/>
        </authorList>
    </citation>
    <scope>NUCLEOTIDE SEQUENCE</scope>
    <source>
        <strain evidence="1">EC-137</strain>
    </source>
</reference>
<reference evidence="1" key="2">
    <citation type="journal article" date="2022" name="New Phytol.">
        <title>Evolutionary transition to the ectomycorrhizal habit in the genomes of a hyperdiverse lineage of mushroom-forming fungi.</title>
        <authorList>
            <person name="Looney B."/>
            <person name="Miyauchi S."/>
            <person name="Morin E."/>
            <person name="Drula E."/>
            <person name="Courty P.E."/>
            <person name="Kohler A."/>
            <person name="Kuo A."/>
            <person name="LaButti K."/>
            <person name="Pangilinan J."/>
            <person name="Lipzen A."/>
            <person name="Riley R."/>
            <person name="Andreopoulos W."/>
            <person name="He G."/>
            <person name="Johnson J."/>
            <person name="Nolan M."/>
            <person name="Tritt A."/>
            <person name="Barry K.W."/>
            <person name="Grigoriev I.V."/>
            <person name="Nagy L.G."/>
            <person name="Hibbett D."/>
            <person name="Henrissat B."/>
            <person name="Matheny P.B."/>
            <person name="Labbe J."/>
            <person name="Martin F.M."/>
        </authorList>
    </citation>
    <scope>NUCLEOTIDE SEQUENCE</scope>
    <source>
        <strain evidence="1">EC-137</strain>
    </source>
</reference>